<sequence>MAIALYEPGLGYYSAGQRRFGPAGDFTTAPLISELFARTLAQQVAQILTALDGGVVLELGAGTGHMAADLLSELERLEHLPERYLILEVSAALRQEQAQTIARTVPKLRSRVEWLDRLPETPLRGVILANEVIDALPVKRFQINSNGVQEQVVTLGEDATLTWALAPADPKLDTAVANIEAELGRRLPPDYVSEWCPRLAPWIASLAGVMEAGAALFVDYGYPRAEYYHPQRHMGTLLCHYRNRVHDDPLVLPGLQDITAFVDFTLAARAGIEAGLEVLGFTTQAHFLIGAGLPHLLEAETARAPEQAVHLTQQAKALLFPGQMGERYKVLALGRGIPTPLSGFSWIDFSNRLSCRYSVTTK</sequence>
<evidence type="ECO:0008006" key="5">
    <source>
        <dbReference type="Google" id="ProtNLM"/>
    </source>
</evidence>
<dbReference type="GO" id="GO:0032259">
    <property type="term" value="P:methylation"/>
    <property type="evidence" value="ECO:0007669"/>
    <property type="project" value="UniProtKB-KW"/>
</dbReference>
<dbReference type="Gene3D" id="3.40.50.12710">
    <property type="match status" value="1"/>
</dbReference>
<dbReference type="InterPro" id="IPR029063">
    <property type="entry name" value="SAM-dependent_MTases_sf"/>
</dbReference>
<dbReference type="PANTHER" id="PTHR12049">
    <property type="entry name" value="PROTEIN ARGININE METHYLTRANSFERASE NDUFAF7, MITOCHONDRIAL"/>
    <property type="match status" value="1"/>
</dbReference>
<dbReference type="Pfam" id="PF02636">
    <property type="entry name" value="Methyltransf_28"/>
    <property type="match status" value="1"/>
</dbReference>
<accession>A4BN50</accession>
<dbReference type="PANTHER" id="PTHR12049:SF7">
    <property type="entry name" value="PROTEIN ARGININE METHYLTRANSFERASE NDUFAF7, MITOCHONDRIAL"/>
    <property type="match status" value="1"/>
</dbReference>
<dbReference type="EMBL" id="AAOF01000002">
    <property type="protein sequence ID" value="EAR22649.1"/>
    <property type="molecule type" value="Genomic_DNA"/>
</dbReference>
<evidence type="ECO:0000313" key="3">
    <source>
        <dbReference type="EMBL" id="EAR22649.1"/>
    </source>
</evidence>
<reference evidence="3 4" key="1">
    <citation type="submission" date="2006-02" db="EMBL/GenBank/DDBJ databases">
        <authorList>
            <person name="Waterbury J."/>
            <person name="Ferriera S."/>
            <person name="Johnson J."/>
            <person name="Kravitz S."/>
            <person name="Halpern A."/>
            <person name="Remington K."/>
            <person name="Beeson K."/>
            <person name="Tran B."/>
            <person name="Rogers Y.-H."/>
            <person name="Friedman R."/>
            <person name="Venter J.C."/>
        </authorList>
    </citation>
    <scope>NUCLEOTIDE SEQUENCE [LARGE SCALE GENOMIC DNA]</scope>
    <source>
        <strain evidence="3 4">Nb-231</strain>
    </source>
</reference>
<dbReference type="Proteomes" id="UP000003374">
    <property type="component" value="Unassembled WGS sequence"/>
</dbReference>
<organism evidence="3 4">
    <name type="scientific">Nitrococcus mobilis Nb-231</name>
    <dbReference type="NCBI Taxonomy" id="314278"/>
    <lineage>
        <taxon>Bacteria</taxon>
        <taxon>Pseudomonadati</taxon>
        <taxon>Pseudomonadota</taxon>
        <taxon>Gammaproteobacteria</taxon>
        <taxon>Chromatiales</taxon>
        <taxon>Ectothiorhodospiraceae</taxon>
        <taxon>Nitrococcus</taxon>
    </lineage>
</organism>
<evidence type="ECO:0000256" key="2">
    <source>
        <dbReference type="ARBA" id="ARBA00022679"/>
    </source>
</evidence>
<dbReference type="InterPro" id="IPR038375">
    <property type="entry name" value="NDUFAF7_sf"/>
</dbReference>
<name>A4BN50_9GAMM</name>
<dbReference type="STRING" id="314278.NB231_09363"/>
<comment type="caution">
    <text evidence="3">The sequence shown here is derived from an EMBL/GenBank/DDBJ whole genome shotgun (WGS) entry which is preliminary data.</text>
</comment>
<evidence type="ECO:0000313" key="4">
    <source>
        <dbReference type="Proteomes" id="UP000003374"/>
    </source>
</evidence>
<proteinExistence type="predicted"/>
<protein>
    <recommendedName>
        <fullName evidence="5">SAM-dependent methyltransferase</fullName>
    </recommendedName>
</protein>
<keyword evidence="1" id="KW-0489">Methyltransferase</keyword>
<keyword evidence="2" id="KW-0808">Transferase</keyword>
<evidence type="ECO:0000256" key="1">
    <source>
        <dbReference type="ARBA" id="ARBA00022603"/>
    </source>
</evidence>
<dbReference type="eggNOG" id="COG1565">
    <property type="taxonomic scope" value="Bacteria"/>
</dbReference>
<dbReference type="SUPFAM" id="SSF53335">
    <property type="entry name" value="S-adenosyl-L-methionine-dependent methyltransferases"/>
    <property type="match status" value="1"/>
</dbReference>
<dbReference type="HOGENOM" id="CLU_024840_1_0_6"/>
<keyword evidence="4" id="KW-1185">Reference proteome</keyword>
<dbReference type="InterPro" id="IPR003788">
    <property type="entry name" value="NDUFAF7"/>
</dbReference>
<dbReference type="AlphaFoldDB" id="A4BN50"/>
<dbReference type="GO" id="GO:0035243">
    <property type="term" value="F:protein-arginine omega-N symmetric methyltransferase activity"/>
    <property type="evidence" value="ECO:0007669"/>
    <property type="project" value="TreeGrafter"/>
</dbReference>
<gene>
    <name evidence="3" type="ORF">NB231_09363</name>
</gene>